<dbReference type="InParanoid" id="M1DGQ3"/>
<dbReference type="HOGENOM" id="CLU_029307_11_2_1"/>
<dbReference type="Proteomes" id="UP000011115">
    <property type="component" value="Unassembled WGS sequence"/>
</dbReference>
<organism evidence="1 2">
    <name type="scientific">Solanum tuberosum</name>
    <name type="common">Potato</name>
    <dbReference type="NCBI Taxonomy" id="4113"/>
    <lineage>
        <taxon>Eukaryota</taxon>
        <taxon>Viridiplantae</taxon>
        <taxon>Streptophyta</taxon>
        <taxon>Embryophyta</taxon>
        <taxon>Tracheophyta</taxon>
        <taxon>Spermatophyta</taxon>
        <taxon>Magnoliopsida</taxon>
        <taxon>eudicotyledons</taxon>
        <taxon>Gunneridae</taxon>
        <taxon>Pentapetalae</taxon>
        <taxon>asterids</taxon>
        <taxon>lamiids</taxon>
        <taxon>Solanales</taxon>
        <taxon>Solanaceae</taxon>
        <taxon>Solanoideae</taxon>
        <taxon>Solaneae</taxon>
        <taxon>Solanum</taxon>
    </lineage>
</organism>
<evidence type="ECO:0000313" key="1">
    <source>
        <dbReference type="EnsemblPlants" id="PGSC0003DMT400088785"/>
    </source>
</evidence>
<dbReference type="AlphaFoldDB" id="M1DGQ3"/>
<dbReference type="Gramene" id="PGSC0003DMT400088785">
    <property type="protein sequence ID" value="PGSC0003DMT400088785"/>
    <property type="gene ID" value="PGSC0003DMG400038356"/>
</dbReference>
<protein>
    <submittedName>
        <fullName evidence="1">Polyprotein protein</fullName>
    </submittedName>
</protein>
<proteinExistence type="predicted"/>
<keyword evidence="2" id="KW-1185">Reference proteome</keyword>
<name>M1DGQ3_SOLTU</name>
<evidence type="ECO:0000313" key="2">
    <source>
        <dbReference type="Proteomes" id="UP000011115"/>
    </source>
</evidence>
<dbReference type="EnsemblPlants" id="PGSC0003DMT400088785">
    <property type="protein sequence ID" value="PGSC0003DMT400088785"/>
    <property type="gene ID" value="PGSC0003DMG400038356"/>
</dbReference>
<accession>M1DGQ3</accession>
<reference evidence="1" key="2">
    <citation type="submission" date="2015-06" db="UniProtKB">
        <authorList>
            <consortium name="EnsemblPlants"/>
        </authorList>
    </citation>
    <scope>IDENTIFICATION</scope>
    <source>
        <strain evidence="1">DM1-3 516 R44</strain>
    </source>
</reference>
<dbReference type="PaxDb" id="4113-PGSC0003DMT400088785"/>
<reference evidence="2" key="1">
    <citation type="journal article" date="2011" name="Nature">
        <title>Genome sequence and analysis of the tuber crop potato.</title>
        <authorList>
            <consortium name="The Potato Genome Sequencing Consortium"/>
        </authorList>
    </citation>
    <scope>NUCLEOTIDE SEQUENCE [LARGE SCALE GENOMIC DNA]</scope>
    <source>
        <strain evidence="2">cv. DM1-3 516 R44</strain>
    </source>
</reference>
<sequence>MILKMGHLAYSANVRATRLEAEVPWMIERDIIAALKPLQTSIDALTGIVQTCESRQGVTSEVTTLKAEVAYLRKDVDYLKSTYFTSLFELAEDRDASTSLEMPLATTGDVPTDDVVAAKF</sequence>